<evidence type="ECO:0000313" key="7">
    <source>
        <dbReference type="Proteomes" id="UP000078237"/>
    </source>
</evidence>
<protein>
    <recommendedName>
        <fullName evidence="8">Diels-Alderase ccsF</fullName>
    </recommendedName>
</protein>
<feature type="chain" id="PRO_5008043124" description="Diels-Alderase ccsF" evidence="3">
    <location>
        <begin position="21"/>
        <end position="423"/>
    </location>
</feature>
<organism evidence="6 7">
    <name type="scientific">Madurella mycetomatis</name>
    <dbReference type="NCBI Taxonomy" id="100816"/>
    <lineage>
        <taxon>Eukaryota</taxon>
        <taxon>Fungi</taxon>
        <taxon>Dikarya</taxon>
        <taxon>Ascomycota</taxon>
        <taxon>Pezizomycotina</taxon>
        <taxon>Sordariomycetes</taxon>
        <taxon>Sordariomycetidae</taxon>
        <taxon>Sordariales</taxon>
        <taxon>Sordariales incertae sedis</taxon>
        <taxon>Madurella</taxon>
    </lineage>
</organism>
<reference evidence="6 7" key="1">
    <citation type="journal article" date="2016" name="Genome Announc.">
        <title>Genome Sequence of Madurella mycetomatis mm55, Isolated from a Human Mycetoma Case in Sudan.</title>
        <authorList>
            <person name="Smit S."/>
            <person name="Derks M.F."/>
            <person name="Bervoets S."/>
            <person name="Fahal A."/>
            <person name="van Leeuwen W."/>
            <person name="van Belkum A."/>
            <person name="van de Sande W.W."/>
        </authorList>
    </citation>
    <scope>NUCLEOTIDE SEQUENCE [LARGE SCALE GENOMIC DNA]</scope>
    <source>
        <strain evidence="7">mm55</strain>
    </source>
</reference>
<dbReference type="Pfam" id="PF22903">
    <property type="entry name" value="DA_C"/>
    <property type="match status" value="1"/>
</dbReference>
<dbReference type="OrthoDB" id="5344254at2759"/>
<dbReference type="STRING" id="100816.A0A175VNR1"/>
<evidence type="ECO:0000256" key="3">
    <source>
        <dbReference type="SAM" id="SignalP"/>
    </source>
</evidence>
<evidence type="ECO:0000256" key="1">
    <source>
        <dbReference type="ARBA" id="ARBA00023235"/>
    </source>
</evidence>
<dbReference type="AlphaFoldDB" id="A0A175VNR1"/>
<name>A0A175VNR1_9PEZI</name>
<accession>A0A175VNR1</accession>
<comment type="similarity">
    <text evidence="2">Belongs to the Diels-Alderase family.</text>
</comment>
<keyword evidence="1" id="KW-0413">Isomerase</keyword>
<comment type="caution">
    <text evidence="6">The sequence shown here is derived from an EMBL/GenBank/DDBJ whole genome shotgun (WGS) entry which is preliminary data.</text>
</comment>
<keyword evidence="7" id="KW-1185">Reference proteome</keyword>
<proteinExistence type="inferred from homology"/>
<dbReference type="EMBL" id="LCTW02000631">
    <property type="protein sequence ID" value="KXX72859.1"/>
    <property type="molecule type" value="Genomic_DNA"/>
</dbReference>
<evidence type="ECO:0000256" key="2">
    <source>
        <dbReference type="ARBA" id="ARBA00046325"/>
    </source>
</evidence>
<evidence type="ECO:0000313" key="6">
    <source>
        <dbReference type="EMBL" id="KXX72859.1"/>
    </source>
</evidence>
<dbReference type="VEuPathDB" id="FungiDB:MMYC01_210431"/>
<dbReference type="InterPro" id="IPR054499">
    <property type="entry name" value="DA_C"/>
</dbReference>
<gene>
    <name evidence="6" type="ORF">MMYC01_210431</name>
</gene>
<keyword evidence="3" id="KW-0732">Signal</keyword>
<dbReference type="InterPro" id="IPR056402">
    <property type="entry name" value="DA_N"/>
</dbReference>
<sequence>MWTRVRIIAGLTCLASIAVCQNGPAGWALDWEAQKPVLGTSTSTSEKVNNTCTVSHATRYDMARQRGAPIYFSTNPLDDFERPRIEPMNATAGEQWEFDGISADGRQAFVFGFYRDPNYDILGTGNLRMYGEFVFSNGSRYAVVDYAEESTIESCPGRGTRGTWRGREFSYTFEISADFLRARISWENPEAKGTVVMFSAAPPRYADNNIWPSDHASTLTVPHFYWTEPIPVAELTLDMVINGELMSWKGMGGHERLWGAFNWYTCLSSMTAVRFLAGPYALAFVGFGSGREPGLEVPSMLLAKDGVKVFGSRRTEPSDTEDFFAVKKLYGGEGVTTKKLADKATGVEVVLESPSRQLRWRFVVTHKNVGFEYVLGEGLGGTAYSGIAEGGEEASIKQWSGPAFTEIMRFPEKSWLLKSNYFE</sequence>
<dbReference type="Pfam" id="PF24137">
    <property type="entry name" value="DA_N"/>
    <property type="match status" value="1"/>
</dbReference>
<dbReference type="GO" id="GO:0016853">
    <property type="term" value="F:isomerase activity"/>
    <property type="evidence" value="ECO:0007669"/>
    <property type="project" value="UniProtKB-KW"/>
</dbReference>
<feature type="domain" description="Diels-Alderase C-terminal" evidence="4">
    <location>
        <begin position="262"/>
        <end position="406"/>
    </location>
</feature>
<evidence type="ECO:0000259" key="5">
    <source>
        <dbReference type="Pfam" id="PF24137"/>
    </source>
</evidence>
<feature type="domain" description="Diels-Alderase N-terminal" evidence="5">
    <location>
        <begin position="85"/>
        <end position="258"/>
    </location>
</feature>
<evidence type="ECO:0008006" key="8">
    <source>
        <dbReference type="Google" id="ProtNLM"/>
    </source>
</evidence>
<dbReference type="Proteomes" id="UP000078237">
    <property type="component" value="Unassembled WGS sequence"/>
</dbReference>
<dbReference type="SUPFAM" id="SSF159245">
    <property type="entry name" value="AttH-like"/>
    <property type="match status" value="1"/>
</dbReference>
<evidence type="ECO:0000259" key="4">
    <source>
        <dbReference type="Pfam" id="PF22903"/>
    </source>
</evidence>
<feature type="signal peptide" evidence="3">
    <location>
        <begin position="1"/>
        <end position="20"/>
    </location>
</feature>